<reference evidence="3" key="2">
    <citation type="book" date="2010" name="PROCEEDINGS OF 13TH INTERNATIONAL CONFERENCE ON HARMFUL ALGAE" publisher="International Society For The Study of Harmful Algae" city="Hong Kong, China">
        <title>Dinoflagellate meta-transcriptomics enabled by spliced leader.</title>
        <editorList>
            <person name="Unknown A."/>
        </editorList>
        <authorList>
            <person name="Lin S."/>
            <person name="Zhang H."/>
        </authorList>
    </citation>
    <scope>NUCLEOTIDE SEQUENCE</scope>
    <source>
        <strain evidence="3">CCMP1975</strain>
    </source>
</reference>
<evidence type="ECO:0000313" key="3">
    <source>
        <dbReference type="EMBL" id="ACU45274.1"/>
    </source>
</evidence>
<feature type="coiled-coil region" evidence="1">
    <location>
        <begin position="8"/>
        <end position="42"/>
    </location>
</feature>
<evidence type="ECO:0000256" key="1">
    <source>
        <dbReference type="SAM" id="Coils"/>
    </source>
</evidence>
<sequence length="110" mass="12489">MIEDFKEFDKMQKEKNDLSLKEARLREALTMARKHVQELEQERLDTMAQQRSRWGIGRLTSESQRPPNSSSPNASFLSGHSQDDNGAFTITPGQTDTYGRARSNRGCAIT</sequence>
<name>E8Z744_KARVE</name>
<evidence type="ECO:0000256" key="2">
    <source>
        <dbReference type="SAM" id="MobiDB-lite"/>
    </source>
</evidence>
<feature type="region of interest" description="Disordered" evidence="2">
    <location>
        <begin position="44"/>
        <end position="110"/>
    </location>
</feature>
<keyword evidence="1" id="KW-0175">Coiled coil</keyword>
<organism evidence="3">
    <name type="scientific">Karlodinium veneficum</name>
    <name type="common">Dinoflagellate</name>
    <name type="synonym">Karlodinium micrum</name>
    <dbReference type="NCBI Taxonomy" id="407301"/>
    <lineage>
        <taxon>Eukaryota</taxon>
        <taxon>Sar</taxon>
        <taxon>Alveolata</taxon>
        <taxon>Dinophyceae</taxon>
        <taxon>Gymnodiniales</taxon>
        <taxon>Kareniaceae</taxon>
        <taxon>Karlodinium</taxon>
    </lineage>
</organism>
<proteinExistence type="evidence at transcript level"/>
<feature type="compositionally biased region" description="Polar residues" evidence="2">
    <location>
        <begin position="60"/>
        <end position="80"/>
    </location>
</feature>
<accession>E8Z744</accession>
<reference evidence="3" key="1">
    <citation type="submission" date="2008-12" db="EMBL/GenBank/DDBJ databases">
        <authorList>
            <person name="Zhang H."/>
            <person name="Lin S."/>
        </authorList>
    </citation>
    <scope>NUCLEOTIDE SEQUENCE</scope>
    <source>
        <strain evidence="3">CCMP1975</strain>
    </source>
</reference>
<dbReference type="AlphaFoldDB" id="E8Z744"/>
<dbReference type="EMBL" id="FJ600266">
    <property type="protein sequence ID" value="ACU45274.1"/>
    <property type="molecule type" value="mRNA"/>
</dbReference>
<protein>
    <submittedName>
        <fullName evidence="3">Uncharacterized protein</fullName>
    </submittedName>
</protein>